<gene>
    <name evidence="1" type="ORF">DICVIV_13247</name>
</gene>
<proteinExistence type="predicted"/>
<name>A0A0D8X8C6_DICVI</name>
<evidence type="ECO:0000313" key="2">
    <source>
        <dbReference type="Proteomes" id="UP000053766"/>
    </source>
</evidence>
<dbReference type="EMBL" id="KN717013">
    <property type="protein sequence ID" value="KJH40793.1"/>
    <property type="molecule type" value="Genomic_DNA"/>
</dbReference>
<reference evidence="2" key="2">
    <citation type="journal article" date="2016" name="Sci. Rep.">
        <title>Dictyocaulus viviparus genome, variome and transcriptome elucidate lungworm biology and support future intervention.</title>
        <authorList>
            <person name="McNulty S.N."/>
            <person name="Strube C."/>
            <person name="Rosa B.A."/>
            <person name="Martin J.C."/>
            <person name="Tyagi R."/>
            <person name="Choi Y.J."/>
            <person name="Wang Q."/>
            <person name="Hallsworth Pepin K."/>
            <person name="Zhang X."/>
            <person name="Ozersky P."/>
            <person name="Wilson R.K."/>
            <person name="Sternberg P.W."/>
            <person name="Gasser R.B."/>
            <person name="Mitreva M."/>
        </authorList>
    </citation>
    <scope>NUCLEOTIDE SEQUENCE [LARGE SCALE GENOMIC DNA]</scope>
    <source>
        <strain evidence="2">HannoverDv2000</strain>
    </source>
</reference>
<dbReference type="Proteomes" id="UP000053766">
    <property type="component" value="Unassembled WGS sequence"/>
</dbReference>
<protein>
    <submittedName>
        <fullName evidence="1">Uncharacterized protein</fullName>
    </submittedName>
</protein>
<keyword evidence="2" id="KW-1185">Reference proteome</keyword>
<evidence type="ECO:0000313" key="1">
    <source>
        <dbReference type="EMBL" id="KJH40793.1"/>
    </source>
</evidence>
<sequence length="129" mass="14355">MPQITSQLLGNEKIVMNTILFANDRLCITRKCVAVGLLYGPNRRDIESTSSEDVRLKFRKSLRDIQYQAATFLSGCFSAEAAACATSKAANLLLVLPTVLQIEKDDVRLCFFAEKTLTELEEYCVSAII</sequence>
<accession>A0A0D8X8C6</accession>
<organism evidence="1 2">
    <name type="scientific">Dictyocaulus viviparus</name>
    <name type="common">Bovine lungworm</name>
    <dbReference type="NCBI Taxonomy" id="29172"/>
    <lineage>
        <taxon>Eukaryota</taxon>
        <taxon>Metazoa</taxon>
        <taxon>Ecdysozoa</taxon>
        <taxon>Nematoda</taxon>
        <taxon>Chromadorea</taxon>
        <taxon>Rhabditida</taxon>
        <taxon>Rhabditina</taxon>
        <taxon>Rhabditomorpha</taxon>
        <taxon>Strongyloidea</taxon>
        <taxon>Metastrongylidae</taxon>
        <taxon>Dictyocaulus</taxon>
    </lineage>
</organism>
<dbReference type="AlphaFoldDB" id="A0A0D8X8C6"/>
<reference evidence="1 2" key="1">
    <citation type="submission" date="2013-11" db="EMBL/GenBank/DDBJ databases">
        <title>Draft genome of the bovine lungworm Dictyocaulus viviparus.</title>
        <authorList>
            <person name="Mitreva M."/>
        </authorList>
    </citation>
    <scope>NUCLEOTIDE SEQUENCE [LARGE SCALE GENOMIC DNA]</scope>
    <source>
        <strain evidence="1 2">HannoverDv2000</strain>
    </source>
</reference>
<dbReference type="STRING" id="29172.A0A0D8X8C6"/>